<gene>
    <name evidence="1" type="ORF">PRCB_03025</name>
</gene>
<comment type="caution">
    <text evidence="1">The sequence shown here is derived from an EMBL/GenBank/DDBJ whole genome shotgun (WGS) entry which is preliminary data.</text>
</comment>
<dbReference type="EMBL" id="PIQI01000009">
    <property type="protein sequence ID" value="PJZ07001.1"/>
    <property type="molecule type" value="Genomic_DNA"/>
</dbReference>
<name>A0A2M9WHH1_9GAMM</name>
<sequence>MGPKSVNANLDSMMLRAEEALSAVIRTTSANINRYPYLEDWIEVHHQCTDLMARLRHIHKAFADYRFTQYQSRSLKTDPYDSALQDKFRAVTLLSGKVVFRENEGYNRNDSTLWYCPRCMKIGLASHLRPYASHYSCACCGFRVEVWDQETKRR</sequence>
<dbReference type="Proteomes" id="UP000232062">
    <property type="component" value="Unassembled WGS sequence"/>
</dbReference>
<accession>A0A2M9WHH1</accession>
<dbReference type="RefSeq" id="WP_100700275.1">
    <property type="nucleotide sequence ID" value="NZ_MLFP01000019.1"/>
</dbReference>
<dbReference type="STRING" id="1076549.HA45_19485"/>
<evidence type="ECO:0000313" key="1">
    <source>
        <dbReference type="EMBL" id="PJZ07001.1"/>
    </source>
</evidence>
<dbReference type="AlphaFoldDB" id="A0A2M9WHH1"/>
<protein>
    <submittedName>
        <fullName evidence="1">Uncharacterized protein</fullName>
    </submittedName>
</protein>
<organism evidence="1 2">
    <name type="scientific">Pantoea rodasii</name>
    <dbReference type="NCBI Taxonomy" id="1076549"/>
    <lineage>
        <taxon>Bacteria</taxon>
        <taxon>Pseudomonadati</taxon>
        <taxon>Pseudomonadota</taxon>
        <taxon>Gammaproteobacteria</taxon>
        <taxon>Enterobacterales</taxon>
        <taxon>Erwiniaceae</taxon>
        <taxon>Pantoea</taxon>
    </lineage>
</organism>
<proteinExistence type="predicted"/>
<reference evidence="1 2" key="1">
    <citation type="submission" date="2017-11" db="EMBL/GenBank/DDBJ databases">
        <title>The genome sequence of Pantoea rodasii DSM 26611.</title>
        <authorList>
            <person name="Gao J."/>
            <person name="Mao X."/>
            <person name="Sun J."/>
        </authorList>
    </citation>
    <scope>NUCLEOTIDE SEQUENCE [LARGE SCALE GENOMIC DNA]</scope>
    <source>
        <strain evidence="1 2">DSM 26611</strain>
    </source>
</reference>
<keyword evidence="2" id="KW-1185">Reference proteome</keyword>
<evidence type="ECO:0000313" key="2">
    <source>
        <dbReference type="Proteomes" id="UP000232062"/>
    </source>
</evidence>